<name>A0A8S5MXU0_9CAUD</name>
<accession>A0A8S5MXU0</accession>
<reference evidence="1" key="1">
    <citation type="journal article" date="2021" name="Proc. Natl. Acad. Sci. U.S.A.">
        <title>A Catalog of Tens of Thousands of Viruses from Human Metagenomes Reveals Hidden Associations with Chronic Diseases.</title>
        <authorList>
            <person name="Tisza M.J."/>
            <person name="Buck C.B."/>
        </authorList>
    </citation>
    <scope>NUCLEOTIDE SEQUENCE</scope>
    <source>
        <strain evidence="1">CtuUw41</strain>
    </source>
</reference>
<sequence>MKKEILIRRVLVQVDNGKVYYTSAFDYKLMYTTQSADDLTRHQKIINMPQLMSLYKHIPNAEYSKTLFGKKDKIIISYVGGETCFFNTISITEKFFKKHTLTIHFKYEPYDMTLKEIVNIFNADTALEIISDRIGAKVDKKILKEYLSLKLKFTISGNDDFIYMIEFTYFEDSYGAAVYFNNNFFEDINEKITDPNEMEDTLKIFIEYVNTIFAELKPIMKIC</sequence>
<organism evidence="1">
    <name type="scientific">Siphoviridae sp. ctuUw41</name>
    <dbReference type="NCBI Taxonomy" id="2826503"/>
    <lineage>
        <taxon>Viruses</taxon>
        <taxon>Duplodnaviria</taxon>
        <taxon>Heunggongvirae</taxon>
        <taxon>Uroviricota</taxon>
        <taxon>Caudoviricetes</taxon>
    </lineage>
</organism>
<proteinExistence type="predicted"/>
<dbReference type="EMBL" id="BK015017">
    <property type="protein sequence ID" value="DAD87221.1"/>
    <property type="molecule type" value="Genomic_DNA"/>
</dbReference>
<protein>
    <submittedName>
        <fullName evidence="1">Uncharacterized protein</fullName>
    </submittedName>
</protein>
<evidence type="ECO:0000313" key="1">
    <source>
        <dbReference type="EMBL" id="DAD87221.1"/>
    </source>
</evidence>